<dbReference type="STRING" id="35570.A0A1I8P0V5"/>
<keyword evidence="4 9" id="KW-0349">Heme</keyword>
<dbReference type="CDD" id="cd20628">
    <property type="entry name" value="CYP4"/>
    <property type="match status" value="1"/>
</dbReference>
<dbReference type="GO" id="GO:0004497">
    <property type="term" value="F:monooxygenase activity"/>
    <property type="evidence" value="ECO:0007669"/>
    <property type="project" value="UniProtKB-KW"/>
</dbReference>
<dbReference type="KEGG" id="scac:106090803"/>
<dbReference type="AlphaFoldDB" id="A0A1I8P0V5"/>
<evidence type="ECO:0000313" key="12">
    <source>
        <dbReference type="Proteomes" id="UP000095300"/>
    </source>
</evidence>
<dbReference type="Gene3D" id="1.10.630.10">
    <property type="entry name" value="Cytochrome P450"/>
    <property type="match status" value="1"/>
</dbReference>
<evidence type="ECO:0000256" key="7">
    <source>
        <dbReference type="ARBA" id="ARBA00023004"/>
    </source>
</evidence>
<evidence type="ECO:0000256" key="2">
    <source>
        <dbReference type="ARBA" id="ARBA00003690"/>
    </source>
</evidence>
<reference evidence="11" key="1">
    <citation type="submission" date="2020-05" db="UniProtKB">
        <authorList>
            <consortium name="EnsemblMetazoa"/>
        </authorList>
    </citation>
    <scope>IDENTIFICATION</scope>
    <source>
        <strain evidence="11">USDA</strain>
    </source>
</reference>
<keyword evidence="5 9" id="KW-0479">Metal-binding</keyword>
<evidence type="ECO:0000256" key="1">
    <source>
        <dbReference type="ARBA" id="ARBA00001971"/>
    </source>
</evidence>
<evidence type="ECO:0000256" key="5">
    <source>
        <dbReference type="ARBA" id="ARBA00022723"/>
    </source>
</evidence>
<dbReference type="GO" id="GO:0016705">
    <property type="term" value="F:oxidoreductase activity, acting on paired donors, with incorporation or reduction of molecular oxygen"/>
    <property type="evidence" value="ECO:0007669"/>
    <property type="project" value="InterPro"/>
</dbReference>
<dbReference type="PROSITE" id="PS00086">
    <property type="entry name" value="CYTOCHROME_P450"/>
    <property type="match status" value="1"/>
</dbReference>
<evidence type="ECO:0000256" key="10">
    <source>
        <dbReference type="RuleBase" id="RU000461"/>
    </source>
</evidence>
<evidence type="ECO:0000256" key="8">
    <source>
        <dbReference type="ARBA" id="ARBA00023033"/>
    </source>
</evidence>
<keyword evidence="7 9" id="KW-0408">Iron</keyword>
<evidence type="ECO:0000256" key="6">
    <source>
        <dbReference type="ARBA" id="ARBA00023002"/>
    </source>
</evidence>
<evidence type="ECO:0000256" key="3">
    <source>
        <dbReference type="ARBA" id="ARBA00010617"/>
    </source>
</evidence>
<comment type="function">
    <text evidence="2">May be involved in the metabolism of insect hormones and in the breakdown of synthetic insecticides.</text>
</comment>
<accession>A0A1I8P0V5</accession>
<protein>
    <recommendedName>
        <fullName evidence="13">Cytochrome P450</fullName>
    </recommendedName>
</protein>
<dbReference type="Pfam" id="PF00067">
    <property type="entry name" value="p450"/>
    <property type="match status" value="1"/>
</dbReference>
<dbReference type="Proteomes" id="UP000095300">
    <property type="component" value="Unassembled WGS sequence"/>
</dbReference>
<evidence type="ECO:0008006" key="13">
    <source>
        <dbReference type="Google" id="ProtNLM"/>
    </source>
</evidence>
<dbReference type="InterPro" id="IPR001128">
    <property type="entry name" value="Cyt_P450"/>
</dbReference>
<proteinExistence type="inferred from homology"/>
<feature type="binding site" description="axial binding residue" evidence="9">
    <location>
        <position position="458"/>
    </location>
    <ligand>
        <name>heme</name>
        <dbReference type="ChEBI" id="CHEBI:30413"/>
    </ligand>
    <ligandPart>
        <name>Fe</name>
        <dbReference type="ChEBI" id="CHEBI:18248"/>
    </ligandPart>
</feature>
<keyword evidence="8 10" id="KW-0503">Monooxygenase</keyword>
<dbReference type="InterPro" id="IPR050196">
    <property type="entry name" value="Cytochrome_P450_Monoox"/>
</dbReference>
<dbReference type="InterPro" id="IPR036396">
    <property type="entry name" value="Cyt_P450_sf"/>
</dbReference>
<name>A0A1I8P0V5_STOCA</name>
<organism evidence="11 12">
    <name type="scientific">Stomoxys calcitrans</name>
    <name type="common">Stable fly</name>
    <name type="synonym">Conops calcitrans</name>
    <dbReference type="NCBI Taxonomy" id="35570"/>
    <lineage>
        <taxon>Eukaryota</taxon>
        <taxon>Metazoa</taxon>
        <taxon>Ecdysozoa</taxon>
        <taxon>Arthropoda</taxon>
        <taxon>Hexapoda</taxon>
        <taxon>Insecta</taxon>
        <taxon>Pterygota</taxon>
        <taxon>Neoptera</taxon>
        <taxon>Endopterygota</taxon>
        <taxon>Diptera</taxon>
        <taxon>Brachycera</taxon>
        <taxon>Muscomorpha</taxon>
        <taxon>Muscoidea</taxon>
        <taxon>Muscidae</taxon>
        <taxon>Stomoxys</taxon>
    </lineage>
</organism>
<dbReference type="OrthoDB" id="1470350at2759"/>
<comment type="similarity">
    <text evidence="3 10">Belongs to the cytochrome P450 family.</text>
</comment>
<dbReference type="PRINTS" id="PR00385">
    <property type="entry name" value="P450"/>
</dbReference>
<evidence type="ECO:0000313" key="11">
    <source>
        <dbReference type="EnsemblMetazoa" id="SCAU003830-PA"/>
    </source>
</evidence>
<dbReference type="GO" id="GO:0020037">
    <property type="term" value="F:heme binding"/>
    <property type="evidence" value="ECO:0007669"/>
    <property type="project" value="InterPro"/>
</dbReference>
<comment type="cofactor">
    <cofactor evidence="1 9">
        <name>heme</name>
        <dbReference type="ChEBI" id="CHEBI:30413"/>
    </cofactor>
</comment>
<dbReference type="PANTHER" id="PTHR24291">
    <property type="entry name" value="CYTOCHROME P450 FAMILY 4"/>
    <property type="match status" value="1"/>
</dbReference>
<dbReference type="VEuPathDB" id="VectorBase:SCAU003830"/>
<keyword evidence="6 10" id="KW-0560">Oxidoreductase</keyword>
<dbReference type="SUPFAM" id="SSF48264">
    <property type="entry name" value="Cytochrome P450"/>
    <property type="match status" value="1"/>
</dbReference>
<dbReference type="InterPro" id="IPR017972">
    <property type="entry name" value="Cyt_P450_CS"/>
</dbReference>
<dbReference type="InterPro" id="IPR002401">
    <property type="entry name" value="Cyt_P450_E_grp-I"/>
</dbReference>
<sequence length="512" mass="59636">MFLWTLAVGFVLILFIKRLHRDFHILAFFAPRIKTKDGSDVEKILPTVPGKTIFGNTFDTAGSDFVGTFKYIRDCAAQMKRSYALYVIGKTLVNVIDAEMAEMVFTNPKLITKGFVYDFLKPALGDGLLASSDRKWHARRKMLTPAFHFNILGQFQEVFQEESIKFVEKLNNMKMDVVVLDECIPKFTLNVICETALGVKLDECLNGDEYREKFCVFEECFNRRTNNPHLMIETIYKMFEEHKYLPALRIVHDFSSDIIKKKREIFAETLENGKEFHVEEDQVFSKKRYAMLDTLLRAEQEGLIDHEGICEEVDTFMFEGFDTTSMSLIFCLMNLSLHPEMQEQCYQEILEQTHNDLKGLDIAQLNGLKYLECFLKESMRLYTTVPAIMRETIEETHLPNGLILPPHTFITLHLFDLHRNPKHFKNPEVFDPNRFLPENSRDRHPYAFAPFSAGQRNCIGQKFAMLEMKTLLTHILKNFKILPLVDPKTFKFKSGIIIRPKNEVKVKFVKRQ</sequence>
<evidence type="ECO:0000256" key="4">
    <source>
        <dbReference type="ARBA" id="ARBA00022617"/>
    </source>
</evidence>
<dbReference type="PRINTS" id="PR00463">
    <property type="entry name" value="EP450I"/>
</dbReference>
<evidence type="ECO:0000256" key="9">
    <source>
        <dbReference type="PIRSR" id="PIRSR602401-1"/>
    </source>
</evidence>
<dbReference type="EnsemblMetazoa" id="SCAU003830-RA">
    <property type="protein sequence ID" value="SCAU003830-PA"/>
    <property type="gene ID" value="SCAU003830"/>
</dbReference>
<keyword evidence="12" id="KW-1185">Reference proteome</keyword>
<dbReference type="GO" id="GO:0005506">
    <property type="term" value="F:iron ion binding"/>
    <property type="evidence" value="ECO:0007669"/>
    <property type="project" value="InterPro"/>
</dbReference>
<dbReference type="PANTHER" id="PTHR24291:SF105">
    <property type="entry name" value="CYTOCHROME P450 4P1-RELATED"/>
    <property type="match status" value="1"/>
</dbReference>
<gene>
    <name evidence="11" type="primary">106090803</name>
</gene>